<dbReference type="SMART" id="SM00448">
    <property type="entry name" value="REC"/>
    <property type="match status" value="1"/>
</dbReference>
<dbReference type="Gene3D" id="6.10.250.690">
    <property type="match status" value="1"/>
</dbReference>
<dbReference type="CDD" id="cd00383">
    <property type="entry name" value="trans_reg_C"/>
    <property type="match status" value="1"/>
</dbReference>
<dbReference type="GO" id="GO:0005829">
    <property type="term" value="C:cytosol"/>
    <property type="evidence" value="ECO:0007669"/>
    <property type="project" value="TreeGrafter"/>
</dbReference>
<dbReference type="Proteomes" id="UP000463051">
    <property type="component" value="Unassembled WGS sequence"/>
</dbReference>
<feature type="domain" description="Response regulatory" evidence="8">
    <location>
        <begin position="5"/>
        <end position="118"/>
    </location>
</feature>
<dbReference type="PROSITE" id="PS50110">
    <property type="entry name" value="RESPONSE_REGULATORY"/>
    <property type="match status" value="1"/>
</dbReference>
<evidence type="ECO:0000259" key="8">
    <source>
        <dbReference type="PROSITE" id="PS50110"/>
    </source>
</evidence>
<dbReference type="GO" id="GO:0006355">
    <property type="term" value="P:regulation of DNA-templated transcription"/>
    <property type="evidence" value="ECO:0007669"/>
    <property type="project" value="InterPro"/>
</dbReference>
<dbReference type="GO" id="GO:0000976">
    <property type="term" value="F:transcription cis-regulatory region binding"/>
    <property type="evidence" value="ECO:0007669"/>
    <property type="project" value="TreeGrafter"/>
</dbReference>
<protein>
    <submittedName>
        <fullName evidence="10">Response regulator</fullName>
    </submittedName>
</protein>
<evidence type="ECO:0000313" key="10">
    <source>
        <dbReference type="EMBL" id="MRN56879.1"/>
    </source>
</evidence>
<dbReference type="SUPFAM" id="SSF52172">
    <property type="entry name" value="CheY-like"/>
    <property type="match status" value="1"/>
</dbReference>
<sequence length="228" mass="26127">MEKPKILVVDDDRDILILLRKRLEMEGYEVFTVSEGEEVIRQVKLNNFALIVLDIVMPSMNGLDICKAIRNLVSAPILLLSAKDREIDKVVGLELGADDYITKPFSIDELTARIKSHLRREMRSVSTPVSNQKIFQFEGININGETYEVSVDGVTVHLSGKEFEILLHLVRNRNLVLSREQIYNAVWGFEDNGDINTVTVYLKNIRKKIDPDHRMIITIWGIGYKFVI</sequence>
<feature type="DNA-binding region" description="OmpR/PhoB-type" evidence="7">
    <location>
        <begin position="132"/>
        <end position="228"/>
    </location>
</feature>
<dbReference type="PANTHER" id="PTHR48111">
    <property type="entry name" value="REGULATOR OF RPOS"/>
    <property type="match status" value="1"/>
</dbReference>
<evidence type="ECO:0000313" key="11">
    <source>
        <dbReference type="Proteomes" id="UP000463051"/>
    </source>
</evidence>
<dbReference type="InterPro" id="IPR036388">
    <property type="entry name" value="WH-like_DNA-bd_sf"/>
</dbReference>
<dbReference type="RefSeq" id="WP_154122383.1">
    <property type="nucleotide sequence ID" value="NZ_WJXB01000017.1"/>
</dbReference>
<dbReference type="EMBL" id="WJXB01000017">
    <property type="protein sequence ID" value="MRN56879.1"/>
    <property type="molecule type" value="Genomic_DNA"/>
</dbReference>
<keyword evidence="3" id="KW-0805">Transcription regulation</keyword>
<dbReference type="SMART" id="SM00862">
    <property type="entry name" value="Trans_reg_C"/>
    <property type="match status" value="1"/>
</dbReference>
<evidence type="ECO:0000256" key="3">
    <source>
        <dbReference type="ARBA" id="ARBA00023015"/>
    </source>
</evidence>
<name>A0A7X2HB69_9BACL</name>
<dbReference type="InterPro" id="IPR016032">
    <property type="entry name" value="Sig_transdc_resp-reg_C-effctor"/>
</dbReference>
<keyword evidence="5" id="KW-0804">Transcription</keyword>
<evidence type="ECO:0000256" key="7">
    <source>
        <dbReference type="PROSITE-ProRule" id="PRU01091"/>
    </source>
</evidence>
<dbReference type="InterPro" id="IPR039420">
    <property type="entry name" value="WalR-like"/>
</dbReference>
<dbReference type="GO" id="GO:0000156">
    <property type="term" value="F:phosphorelay response regulator activity"/>
    <property type="evidence" value="ECO:0007669"/>
    <property type="project" value="TreeGrafter"/>
</dbReference>
<dbReference type="Pfam" id="PF00486">
    <property type="entry name" value="Trans_reg_C"/>
    <property type="match status" value="1"/>
</dbReference>
<dbReference type="InterPro" id="IPR011006">
    <property type="entry name" value="CheY-like_superfamily"/>
</dbReference>
<organism evidence="10 11">
    <name type="scientific">Paenibacillus monticola</name>
    <dbReference type="NCBI Taxonomy" id="2666075"/>
    <lineage>
        <taxon>Bacteria</taxon>
        <taxon>Bacillati</taxon>
        <taxon>Bacillota</taxon>
        <taxon>Bacilli</taxon>
        <taxon>Bacillales</taxon>
        <taxon>Paenibacillaceae</taxon>
        <taxon>Paenibacillus</taxon>
    </lineage>
</organism>
<feature type="domain" description="OmpR/PhoB-type" evidence="9">
    <location>
        <begin position="132"/>
        <end position="228"/>
    </location>
</feature>
<keyword evidence="11" id="KW-1185">Reference proteome</keyword>
<evidence type="ECO:0000256" key="5">
    <source>
        <dbReference type="ARBA" id="ARBA00023163"/>
    </source>
</evidence>
<proteinExistence type="predicted"/>
<dbReference type="Gene3D" id="3.40.50.2300">
    <property type="match status" value="1"/>
</dbReference>
<comment type="caution">
    <text evidence="10">The sequence shown here is derived from an EMBL/GenBank/DDBJ whole genome shotgun (WGS) entry which is preliminary data.</text>
</comment>
<dbReference type="PANTHER" id="PTHR48111:SF40">
    <property type="entry name" value="PHOSPHATE REGULON TRANSCRIPTIONAL REGULATORY PROTEIN PHOB"/>
    <property type="match status" value="1"/>
</dbReference>
<dbReference type="InterPro" id="IPR001867">
    <property type="entry name" value="OmpR/PhoB-type_DNA-bd"/>
</dbReference>
<keyword evidence="1 6" id="KW-0597">Phosphoprotein</keyword>
<dbReference type="SUPFAM" id="SSF46894">
    <property type="entry name" value="C-terminal effector domain of the bipartite response regulators"/>
    <property type="match status" value="1"/>
</dbReference>
<dbReference type="AlphaFoldDB" id="A0A7X2HB69"/>
<dbReference type="GO" id="GO:0032993">
    <property type="term" value="C:protein-DNA complex"/>
    <property type="evidence" value="ECO:0007669"/>
    <property type="project" value="TreeGrafter"/>
</dbReference>
<dbReference type="PROSITE" id="PS51755">
    <property type="entry name" value="OMPR_PHOB"/>
    <property type="match status" value="1"/>
</dbReference>
<dbReference type="InterPro" id="IPR001789">
    <property type="entry name" value="Sig_transdc_resp-reg_receiver"/>
</dbReference>
<keyword evidence="4 7" id="KW-0238">DNA-binding</keyword>
<gene>
    <name evidence="10" type="ORF">GJB61_28415</name>
</gene>
<evidence type="ECO:0000259" key="9">
    <source>
        <dbReference type="PROSITE" id="PS51755"/>
    </source>
</evidence>
<dbReference type="Pfam" id="PF00072">
    <property type="entry name" value="Response_reg"/>
    <property type="match status" value="1"/>
</dbReference>
<accession>A0A7X2HB69</accession>
<evidence type="ECO:0000256" key="1">
    <source>
        <dbReference type="ARBA" id="ARBA00022553"/>
    </source>
</evidence>
<keyword evidence="2" id="KW-0902">Two-component regulatory system</keyword>
<feature type="modified residue" description="4-aspartylphosphate" evidence="6">
    <location>
        <position position="54"/>
    </location>
</feature>
<evidence type="ECO:0000256" key="4">
    <source>
        <dbReference type="ARBA" id="ARBA00023125"/>
    </source>
</evidence>
<evidence type="ECO:0000256" key="6">
    <source>
        <dbReference type="PROSITE-ProRule" id="PRU00169"/>
    </source>
</evidence>
<reference evidence="10 11" key="1">
    <citation type="submission" date="2019-11" db="EMBL/GenBank/DDBJ databases">
        <title>Paenibacillus monticola sp. nov., a novel PGPR strain isolated from mountain sample in China.</title>
        <authorList>
            <person name="Zhao Q."/>
            <person name="Li H.-P."/>
            <person name="Zhang J.-L."/>
        </authorList>
    </citation>
    <scope>NUCLEOTIDE SEQUENCE [LARGE SCALE GENOMIC DNA]</scope>
    <source>
        <strain evidence="10 11">LC-T2</strain>
    </source>
</reference>
<evidence type="ECO:0000256" key="2">
    <source>
        <dbReference type="ARBA" id="ARBA00023012"/>
    </source>
</evidence>
<dbReference type="Gene3D" id="1.10.10.10">
    <property type="entry name" value="Winged helix-like DNA-binding domain superfamily/Winged helix DNA-binding domain"/>
    <property type="match status" value="1"/>
</dbReference>